<reference evidence="2 3" key="1">
    <citation type="submission" date="2019-12" db="EMBL/GenBank/DDBJ databases">
        <title>Sequencing and analysis of the whole genome of Mycoplasma gallinaceum strain Peacock20181011.</title>
        <authorList>
            <person name="Liu X."/>
            <person name="Qin Z."/>
            <person name="Xu H."/>
        </authorList>
    </citation>
    <scope>NUCLEOTIDE SEQUENCE [LARGE SCALE GENOMIC DNA]</scope>
    <source>
        <strain evidence="2 3">Peacock20181011</strain>
    </source>
</reference>
<sequence>MSTATDVPKSITRFLISMAGFLKCLFSFCSIVFLSFVSKEY</sequence>
<organism evidence="2 3">
    <name type="scientific">Mycoplasmopsis gallinacea</name>
    <dbReference type="NCBI Taxonomy" id="29556"/>
    <lineage>
        <taxon>Bacteria</taxon>
        <taxon>Bacillati</taxon>
        <taxon>Mycoplasmatota</taxon>
        <taxon>Mycoplasmoidales</taxon>
        <taxon>Metamycoplasmataceae</taxon>
        <taxon>Mycoplasmopsis</taxon>
    </lineage>
</organism>
<dbReference type="EMBL" id="CP047225">
    <property type="protein sequence ID" value="QIW62222.1"/>
    <property type="molecule type" value="Genomic_DNA"/>
</dbReference>
<proteinExistence type="predicted"/>
<keyword evidence="1" id="KW-1133">Transmembrane helix</keyword>
<name>A0A6H0V1Z5_9BACT</name>
<dbReference type="Pfam" id="PF06716">
    <property type="entry name" value="MP_p6"/>
    <property type="match status" value="1"/>
</dbReference>
<accession>A0A6H0V1Z5</accession>
<evidence type="ECO:0000313" key="3">
    <source>
        <dbReference type="Proteomes" id="UP000503310"/>
    </source>
</evidence>
<keyword evidence="1" id="KW-0472">Membrane</keyword>
<evidence type="ECO:0000313" key="2">
    <source>
        <dbReference type="EMBL" id="QIW62222.1"/>
    </source>
</evidence>
<keyword evidence="1" id="KW-0812">Transmembrane</keyword>
<dbReference type="Proteomes" id="UP000503310">
    <property type="component" value="Chromosome"/>
</dbReference>
<dbReference type="AlphaFoldDB" id="A0A6H0V1Z5"/>
<protein>
    <submittedName>
        <fullName evidence="2">DUF1201 domain-containing protein</fullName>
    </submittedName>
</protein>
<evidence type="ECO:0000256" key="1">
    <source>
        <dbReference type="SAM" id="Phobius"/>
    </source>
</evidence>
<gene>
    <name evidence="2" type="ORF">GOQ20_02100</name>
</gene>
<feature type="transmembrane region" description="Helical" evidence="1">
    <location>
        <begin position="14"/>
        <end position="37"/>
    </location>
</feature>
<dbReference type="InterPro" id="IPR009591">
    <property type="entry name" value="Beet_yellows_virus_p6"/>
</dbReference>